<evidence type="ECO:0000313" key="2">
    <source>
        <dbReference type="EMBL" id="KDP26209.1"/>
    </source>
</evidence>
<dbReference type="AlphaFoldDB" id="A0A067K373"/>
<sequence length="86" mass="8971">MAFLLSTVAASKLSLKLVNNDGELPETSAANSIFTGKSNLINAFAKKGGAKVTKLTDASIPGTTLESQKRKKLQEMNAESLSGVST</sequence>
<proteinExistence type="predicted"/>
<keyword evidence="3" id="KW-1185">Reference proteome</keyword>
<accession>A0A067K373</accession>
<feature type="compositionally biased region" description="Polar residues" evidence="1">
    <location>
        <begin position="77"/>
        <end position="86"/>
    </location>
</feature>
<evidence type="ECO:0000256" key="1">
    <source>
        <dbReference type="SAM" id="MobiDB-lite"/>
    </source>
</evidence>
<feature type="region of interest" description="Disordered" evidence="1">
    <location>
        <begin position="63"/>
        <end position="86"/>
    </location>
</feature>
<name>A0A067K373_JATCU</name>
<dbReference type="EMBL" id="KK914917">
    <property type="protein sequence ID" value="KDP26209.1"/>
    <property type="molecule type" value="Genomic_DNA"/>
</dbReference>
<protein>
    <submittedName>
        <fullName evidence="2">Uncharacterized protein</fullName>
    </submittedName>
</protein>
<organism evidence="2 3">
    <name type="scientific">Jatropha curcas</name>
    <name type="common">Barbados nut</name>
    <dbReference type="NCBI Taxonomy" id="180498"/>
    <lineage>
        <taxon>Eukaryota</taxon>
        <taxon>Viridiplantae</taxon>
        <taxon>Streptophyta</taxon>
        <taxon>Embryophyta</taxon>
        <taxon>Tracheophyta</taxon>
        <taxon>Spermatophyta</taxon>
        <taxon>Magnoliopsida</taxon>
        <taxon>eudicotyledons</taxon>
        <taxon>Gunneridae</taxon>
        <taxon>Pentapetalae</taxon>
        <taxon>rosids</taxon>
        <taxon>fabids</taxon>
        <taxon>Malpighiales</taxon>
        <taxon>Euphorbiaceae</taxon>
        <taxon>Crotonoideae</taxon>
        <taxon>Jatropheae</taxon>
        <taxon>Jatropha</taxon>
    </lineage>
</organism>
<reference evidence="2 3" key="1">
    <citation type="journal article" date="2014" name="PLoS ONE">
        <title>Global Analysis of Gene Expression Profiles in Physic Nut (Jatropha curcas L.) Seedlings Exposed to Salt Stress.</title>
        <authorList>
            <person name="Zhang L."/>
            <person name="Zhang C."/>
            <person name="Wu P."/>
            <person name="Chen Y."/>
            <person name="Li M."/>
            <person name="Jiang H."/>
            <person name="Wu G."/>
        </authorList>
    </citation>
    <scope>NUCLEOTIDE SEQUENCE [LARGE SCALE GENOMIC DNA]</scope>
    <source>
        <strain evidence="3">cv. GZQX0401</strain>
        <tissue evidence="2">Young leaves</tissue>
    </source>
</reference>
<gene>
    <name evidence="2" type="ORF">JCGZ_22455</name>
</gene>
<evidence type="ECO:0000313" key="3">
    <source>
        <dbReference type="Proteomes" id="UP000027138"/>
    </source>
</evidence>
<dbReference type="Proteomes" id="UP000027138">
    <property type="component" value="Unassembled WGS sequence"/>
</dbReference>